<dbReference type="Proteomes" id="UP000199072">
    <property type="component" value="Unassembled WGS sequence"/>
</dbReference>
<dbReference type="Gene3D" id="3.40.50.300">
    <property type="entry name" value="P-loop containing nucleotide triphosphate hydrolases"/>
    <property type="match status" value="1"/>
</dbReference>
<protein>
    <submittedName>
        <fullName evidence="2">ATPase family associated with various cellular activities (AAA)</fullName>
    </submittedName>
</protein>
<dbReference type="EMBL" id="FNAI01000005">
    <property type="protein sequence ID" value="SDE34881.1"/>
    <property type="molecule type" value="Genomic_DNA"/>
</dbReference>
<sequence>MSGISDQIIRLSTPEGTGTGFVYDPSSNTEMIYVITARHCLHSKAGTPWTARELTVGHISANVIVEYPVADNAHFIYGSNNDTEDIGLIMMAKSALPAALCGIAKDSLALAPVGRSVASVTGFPLVVLNERKRTLYQLQYLSDTDYPKQLQFELKDRLSEEFNDDILVEGYSGSPILIDSGDVQYVCGIFLEYEDKLKRVIGFDLTLLDRLLLENGNAGLCLKSVETDLSVLKDIASLRKNTQRVVGRIREKAGTLHLPRQTIADRLRKAIADQQMVLVSGSPGSGKSALVKQVAMEMAEFELIAIQGEQLDQGSIDEIFSGGAFKLVHSLETILDSPGIKALKILLIDSVEKILETAHAETILDFFDLIGKRSDIKLVLTCRSYGLDTLKLRFLQQFPPHLPLNVGLLSDEELAKAGEVYPALLPLLEKPGIRALLRIPFNLDKAVMLSGQQAAALNGEQEFKTAMWSLVVENLTAETDAGIRSKRGVALIQIAIKRAELMSPYVYIPELDPAIVNSLAADQIIDREPGGTGYAAAHDIYEDWALTRHIGHLYQRHIGTNGSVPQFFHELGDAASIRRSFRLWVAEQVQMPDFNIRDTIHTALNSAEVATYWQDALLIAVLQSDYSAAFLEEEKALLFDQDFRIYKRCLVLLNVACQEPDFRHLERFKREEKMQLYHRINLVPFGAGWANMIYLSYQHLDELAAVLPLTVQMVLEWKKGLNFIGLPPEAKEAGQIILRYLQHHTKDYSDRMNRSADADDIEDCLRLLFQLSGKLKEETAALIRVAFNEKDNAEPWQLRNFYDKIIELTISGFEDQEVCRNFPELIIEIAEKEWFYVPPTEEELARMYAGAPFLRGHRSGLNKENDFGIKDSTGMDYFPPGPFHSPMLHLLFAQPLAALRFLVKLMNHAADCYWASDLGQENMFLEAPDNREMISYTLADGTLIRQMGSMTLWNIYRGTYIATPNLLESVLMALEYWLLEVAEVIHKTRSEETRKLYQSVFDKSFDILLRESNNVSTTAVLLSVAYAHRELARPHVLPLLSVGAFYNWDYIRHRLEGQAMAPLGSRRNARYYQQEQFKFNKLPHRSHDLRYLVLNYSLGEDREKIFAIVDALYLLDPGTEWQLQVNSMDARRWEPAGEHEQGILVQPKLEGEMLAAVEESRKETERTGPAEAAMLWSIQRWEDKTEEQDFAHWLKHFNAYRKIANDPSVPKRFKMPGLLAGLGLRDHIGELDAEQAKWCAGQVQEITEHELKRRNETMDDWLKPEYNIFEVNAAFYALPILAVNTNGPTRKHLREEILYVLLNYEQESPRKALQASLRKHGWAKDPQFMLNCIGGMLQFASVSHHRQMVVNMRQYREANDAYWLFWIKAHLKWATRRFKGKRPRPVNIKRSEKILQSEWQKIFDDVDGDRTALDFQAFRLQQKDNFYFVFQALKLIPADTTETDLITFYETLLRYLLDHIQGDEDDYRQRFHITHLQQFHKRLAHFLLRQPEEVSGRFFSLLTDDVYNGDFKNNFRDKKFDLIKGCLETLITETLLEESLAPSFWFVWHRLAGRILETGIGYFSDKVLLDLIYFKSDATDWAPIHGQKALYERFIPQVRNVKSSAKLLASIGFSEMMPEGISWLAGFIGEEWQDEKNTLFWFERIIIRCFYTQEYRKLIKGSSRLRADFIKIVDHLIDKNASASAFLIREDFISRNPGGE</sequence>
<reference evidence="2 3" key="1">
    <citation type="submission" date="2016-10" db="EMBL/GenBank/DDBJ databases">
        <authorList>
            <person name="de Groot N.N."/>
        </authorList>
    </citation>
    <scope>NUCLEOTIDE SEQUENCE [LARGE SCALE GENOMIC DNA]</scope>
    <source>
        <strain evidence="2 3">47C3B</strain>
    </source>
</reference>
<evidence type="ECO:0000313" key="2">
    <source>
        <dbReference type="EMBL" id="SDE34881.1"/>
    </source>
</evidence>
<proteinExistence type="predicted"/>
<dbReference type="SMART" id="SM00382">
    <property type="entry name" value="AAA"/>
    <property type="match status" value="1"/>
</dbReference>
<keyword evidence="3" id="KW-1185">Reference proteome</keyword>
<name>A0A1G7C6D3_9SPHI</name>
<evidence type="ECO:0000313" key="3">
    <source>
        <dbReference type="Proteomes" id="UP000199072"/>
    </source>
</evidence>
<dbReference type="RefSeq" id="WP_091149868.1">
    <property type="nucleotide sequence ID" value="NZ_FNAI01000005.1"/>
</dbReference>
<dbReference type="STRING" id="1391627.SAMN05216464_105305"/>
<dbReference type="GO" id="GO:0016887">
    <property type="term" value="F:ATP hydrolysis activity"/>
    <property type="evidence" value="ECO:0007669"/>
    <property type="project" value="InterPro"/>
</dbReference>
<organism evidence="2 3">
    <name type="scientific">Mucilaginibacter pineti</name>
    <dbReference type="NCBI Taxonomy" id="1391627"/>
    <lineage>
        <taxon>Bacteria</taxon>
        <taxon>Pseudomonadati</taxon>
        <taxon>Bacteroidota</taxon>
        <taxon>Sphingobacteriia</taxon>
        <taxon>Sphingobacteriales</taxon>
        <taxon>Sphingobacteriaceae</taxon>
        <taxon>Mucilaginibacter</taxon>
    </lineage>
</organism>
<dbReference type="Pfam" id="PF00004">
    <property type="entry name" value="AAA"/>
    <property type="match status" value="1"/>
</dbReference>
<dbReference type="InterPro" id="IPR003593">
    <property type="entry name" value="AAA+_ATPase"/>
</dbReference>
<accession>A0A1G7C6D3</accession>
<gene>
    <name evidence="2" type="ORF">SAMN05216464_105305</name>
</gene>
<dbReference type="OrthoDB" id="779537at2"/>
<evidence type="ECO:0000259" key="1">
    <source>
        <dbReference type="SMART" id="SM00382"/>
    </source>
</evidence>
<feature type="domain" description="AAA+ ATPase" evidence="1">
    <location>
        <begin position="273"/>
        <end position="404"/>
    </location>
</feature>
<dbReference type="CDD" id="cd00009">
    <property type="entry name" value="AAA"/>
    <property type="match status" value="1"/>
</dbReference>
<dbReference type="InterPro" id="IPR027417">
    <property type="entry name" value="P-loop_NTPase"/>
</dbReference>
<dbReference type="SUPFAM" id="SSF50494">
    <property type="entry name" value="Trypsin-like serine proteases"/>
    <property type="match status" value="1"/>
</dbReference>
<dbReference type="InterPro" id="IPR009003">
    <property type="entry name" value="Peptidase_S1_PA"/>
</dbReference>
<dbReference type="SUPFAM" id="SSF52540">
    <property type="entry name" value="P-loop containing nucleoside triphosphate hydrolases"/>
    <property type="match status" value="1"/>
</dbReference>
<dbReference type="InterPro" id="IPR003959">
    <property type="entry name" value="ATPase_AAA_core"/>
</dbReference>
<dbReference type="GO" id="GO:0005524">
    <property type="term" value="F:ATP binding"/>
    <property type="evidence" value="ECO:0007669"/>
    <property type="project" value="InterPro"/>
</dbReference>